<sequence>MSRARPSNRPRLIDGCLIHQCDDHWQLICGDQIQTVTADSSPRDRARAVAELISANQLRRPRCVLALATPECFFTTLDAFDGIDPNDSVAMSFELERFFPLDAEAMVACVTVQPRTGRLAALAVSADRHREFADALRSEGLELEAIVPWSFLVARGLIERRDVSNAVRIILNEPSSSSREILQVDRDGIWQWKHASDLRTSPTVKQSADAGLSEPAATVVIGTAHAPAEPQAESELVSAEPSSESAEQLGAAGVDVLLAGRWGRWPDLRRGVLAPSDPLHAVASQLRWLAIAAAVCLLTVTAAGWMRNRRLTSDLETVMDQQRRAFRQTFPDRSDPVLLMRTVRSEHRKALGSKGQGVAVPLPIPATEVLRRIYQGLKRAGSEQESRFRVLDIDIVDGECALTVRTRDARQLGVIANSLQANGFQVSPPASEQVEPSRDEPVSTYQSTIVAVLPKSSTGSTDEATPGGGT</sequence>
<accession>A0A5M6D0V6</accession>
<dbReference type="EMBL" id="VWOX01000011">
    <property type="protein sequence ID" value="KAA5541084.1"/>
    <property type="molecule type" value="Genomic_DNA"/>
</dbReference>
<dbReference type="RefSeq" id="WP_150078128.1">
    <property type="nucleotide sequence ID" value="NZ_VWOX01000011.1"/>
</dbReference>
<evidence type="ECO:0000256" key="1">
    <source>
        <dbReference type="SAM" id="MobiDB-lite"/>
    </source>
</evidence>
<dbReference type="AlphaFoldDB" id="A0A5M6D0V6"/>
<gene>
    <name evidence="2" type="ORF">FYK55_19520</name>
</gene>
<evidence type="ECO:0008006" key="4">
    <source>
        <dbReference type="Google" id="ProtNLM"/>
    </source>
</evidence>
<dbReference type="Gene3D" id="3.30.420.380">
    <property type="match status" value="1"/>
</dbReference>
<dbReference type="Proteomes" id="UP000324479">
    <property type="component" value="Unassembled WGS sequence"/>
</dbReference>
<comment type="caution">
    <text evidence="2">The sequence shown here is derived from an EMBL/GenBank/DDBJ whole genome shotgun (WGS) entry which is preliminary data.</text>
</comment>
<reference evidence="2 3" key="1">
    <citation type="submission" date="2019-08" db="EMBL/GenBank/DDBJ databases">
        <authorList>
            <person name="Dhanesh K."/>
            <person name="Kumar G."/>
            <person name="Sasikala C."/>
            <person name="Venkata Ramana C."/>
        </authorList>
    </citation>
    <scope>NUCLEOTIDE SEQUENCE [LARGE SCALE GENOMIC DNA]</scope>
    <source>
        <strain evidence="2 3">JC645</strain>
    </source>
</reference>
<evidence type="ECO:0000313" key="3">
    <source>
        <dbReference type="Proteomes" id="UP000324479"/>
    </source>
</evidence>
<protein>
    <recommendedName>
        <fullName evidence="4">General secretion pathway protein L</fullName>
    </recommendedName>
</protein>
<evidence type="ECO:0000313" key="2">
    <source>
        <dbReference type="EMBL" id="KAA5541084.1"/>
    </source>
</evidence>
<name>A0A5M6D0V6_9BACT</name>
<feature type="region of interest" description="Disordered" evidence="1">
    <location>
        <begin position="425"/>
        <end position="444"/>
    </location>
</feature>
<keyword evidence="3" id="KW-1185">Reference proteome</keyword>
<organism evidence="2 3">
    <name type="scientific">Roseiconus nitratireducens</name>
    <dbReference type="NCBI Taxonomy" id="2605748"/>
    <lineage>
        <taxon>Bacteria</taxon>
        <taxon>Pseudomonadati</taxon>
        <taxon>Planctomycetota</taxon>
        <taxon>Planctomycetia</taxon>
        <taxon>Pirellulales</taxon>
        <taxon>Pirellulaceae</taxon>
        <taxon>Roseiconus</taxon>
    </lineage>
</organism>
<proteinExistence type="predicted"/>